<dbReference type="SUPFAM" id="SSF48179">
    <property type="entry name" value="6-phosphogluconate dehydrogenase C-terminal domain-like"/>
    <property type="match status" value="1"/>
</dbReference>
<dbReference type="Pfam" id="PF14833">
    <property type="entry name" value="NAD_binding_11"/>
    <property type="match status" value="1"/>
</dbReference>
<dbReference type="InterPro" id="IPR036291">
    <property type="entry name" value="NAD(P)-bd_dom_sf"/>
</dbReference>
<dbReference type="Pfam" id="PF03446">
    <property type="entry name" value="NAD_binding_2"/>
    <property type="match status" value="1"/>
</dbReference>
<reference evidence="6 7" key="1">
    <citation type="submission" date="2019-06" db="EMBL/GenBank/DDBJ databases">
        <title>Complete genome sequence of Ensifer mexicanus ITTG R7 isolated from nodules of Acacia angustissima (Mill.) Kuntze.</title>
        <authorList>
            <person name="Rincon-Rosales R."/>
            <person name="Rogel M.A."/>
            <person name="Guerrero G."/>
            <person name="Rincon-Molina C.I."/>
            <person name="Lopez-Lopez A."/>
            <person name="Martinez-Romero E."/>
        </authorList>
    </citation>
    <scope>NUCLEOTIDE SEQUENCE [LARGE SCALE GENOMIC DNA]</scope>
    <source>
        <strain evidence="6 7">ITTG R7</strain>
    </source>
</reference>
<dbReference type="GO" id="GO:0051287">
    <property type="term" value="F:NAD binding"/>
    <property type="evidence" value="ECO:0007669"/>
    <property type="project" value="InterPro"/>
</dbReference>
<evidence type="ECO:0000313" key="7">
    <source>
        <dbReference type="Proteomes" id="UP000510721"/>
    </source>
</evidence>
<dbReference type="InterPro" id="IPR029154">
    <property type="entry name" value="HIBADH-like_NADP-bd"/>
</dbReference>
<evidence type="ECO:0000313" key="6">
    <source>
        <dbReference type="EMBL" id="QLL61708.1"/>
    </source>
</evidence>
<dbReference type="InterPro" id="IPR015815">
    <property type="entry name" value="HIBADH-related"/>
</dbReference>
<dbReference type="GO" id="GO:0016491">
    <property type="term" value="F:oxidoreductase activity"/>
    <property type="evidence" value="ECO:0007669"/>
    <property type="project" value="UniProtKB-KW"/>
</dbReference>
<evidence type="ECO:0000259" key="5">
    <source>
        <dbReference type="Pfam" id="PF14833"/>
    </source>
</evidence>
<organism evidence="6 7">
    <name type="scientific">Sinorhizobium mexicanum</name>
    <dbReference type="NCBI Taxonomy" id="375549"/>
    <lineage>
        <taxon>Bacteria</taxon>
        <taxon>Pseudomonadati</taxon>
        <taxon>Pseudomonadota</taxon>
        <taxon>Alphaproteobacteria</taxon>
        <taxon>Hyphomicrobiales</taxon>
        <taxon>Rhizobiaceae</taxon>
        <taxon>Sinorhizobium/Ensifer group</taxon>
        <taxon>Sinorhizobium</taxon>
    </lineage>
</organism>
<dbReference type="InterPro" id="IPR008927">
    <property type="entry name" value="6-PGluconate_DH-like_C_sf"/>
</dbReference>
<dbReference type="RefSeq" id="WP_180941253.1">
    <property type="nucleotide sequence ID" value="NZ_CP041238.1"/>
</dbReference>
<dbReference type="PANTHER" id="PTHR43060:SF15">
    <property type="entry name" value="3-HYDROXYISOBUTYRATE DEHYDROGENASE-LIKE 1, MITOCHONDRIAL-RELATED"/>
    <property type="match status" value="1"/>
</dbReference>
<name>A0A859QWK7_9HYPH</name>
<dbReference type="InterPro" id="IPR013328">
    <property type="entry name" value="6PGD_dom2"/>
</dbReference>
<feature type="domain" description="6-phosphogluconate dehydrogenase NADP-binding" evidence="4">
    <location>
        <begin position="25"/>
        <end position="181"/>
    </location>
</feature>
<accession>A0A859QWK7</accession>
<gene>
    <name evidence="6" type="ORF">FKV68_09745</name>
</gene>
<proteinExistence type="predicted"/>
<feature type="active site" evidence="3">
    <location>
        <position position="190"/>
    </location>
</feature>
<dbReference type="Gene3D" id="1.10.1040.10">
    <property type="entry name" value="N-(1-d-carboxylethyl)-l-norvaline Dehydrogenase, domain 2"/>
    <property type="match status" value="1"/>
</dbReference>
<evidence type="ECO:0000256" key="3">
    <source>
        <dbReference type="PIRSR" id="PIRSR000103-1"/>
    </source>
</evidence>
<dbReference type="InterPro" id="IPR006115">
    <property type="entry name" value="6PGDH_NADP-bd"/>
</dbReference>
<dbReference type="GO" id="GO:0050661">
    <property type="term" value="F:NADP binding"/>
    <property type="evidence" value="ECO:0007669"/>
    <property type="project" value="InterPro"/>
</dbReference>
<dbReference type="EMBL" id="CP041238">
    <property type="protein sequence ID" value="QLL61708.1"/>
    <property type="molecule type" value="Genomic_DNA"/>
</dbReference>
<dbReference type="PIRSF" id="PIRSF000103">
    <property type="entry name" value="HIBADH"/>
    <property type="match status" value="1"/>
</dbReference>
<dbReference type="PANTHER" id="PTHR43060">
    <property type="entry name" value="3-HYDROXYISOBUTYRATE DEHYDROGENASE-LIKE 1, MITOCHONDRIAL-RELATED"/>
    <property type="match status" value="1"/>
</dbReference>
<dbReference type="Gene3D" id="3.40.50.720">
    <property type="entry name" value="NAD(P)-binding Rossmann-like Domain"/>
    <property type="match status" value="1"/>
</dbReference>
<keyword evidence="1" id="KW-0560">Oxidoreductase</keyword>
<protein>
    <submittedName>
        <fullName evidence="6">NAD(P)-dependent oxidoreductase</fullName>
    </submittedName>
</protein>
<dbReference type="Proteomes" id="UP000510721">
    <property type="component" value="Chromosome"/>
</dbReference>
<evidence type="ECO:0000259" key="4">
    <source>
        <dbReference type="Pfam" id="PF03446"/>
    </source>
</evidence>
<dbReference type="SUPFAM" id="SSF51735">
    <property type="entry name" value="NAD(P)-binding Rossmann-fold domains"/>
    <property type="match status" value="1"/>
</dbReference>
<keyword evidence="7" id="KW-1185">Reference proteome</keyword>
<dbReference type="AlphaFoldDB" id="A0A859QWK7"/>
<sequence length="308" mass="33239">MFLSLNRIRFKETCSRHGEDCMSVRVGFVGVGAMGLAMASHVLKAGFAVAAYDLDADCLAKASAADIMAAKDLADLATMADVFIVVVATDDQSRAVTRELAPLAKKGSVIAIAATNNPGTMRELSDYCDGYGVRFIDAPVVYGLEGAREGTLLSLCGGREADVEMARPVLMSYSRDVLHVGDVGSGQLAKACNNLLHWIHCVGNYEALLLAKRYGVDAQRMREILLKSPGYNNTLERWDGTRFTWHEKDMDVVLDLAQAGGLVLPLSGQTDQLIKLLTPTDVRDLLYGPEAHYLGRRVVAINGEAATT</sequence>
<dbReference type="KEGG" id="emx:FKV68_09745"/>
<evidence type="ECO:0000256" key="1">
    <source>
        <dbReference type="ARBA" id="ARBA00023002"/>
    </source>
</evidence>
<evidence type="ECO:0000256" key="2">
    <source>
        <dbReference type="ARBA" id="ARBA00023027"/>
    </source>
</evidence>
<keyword evidence="2" id="KW-0520">NAD</keyword>
<feature type="domain" description="3-hydroxyisobutyrate dehydrogenase-like NAD-binding" evidence="5">
    <location>
        <begin position="184"/>
        <end position="277"/>
    </location>
</feature>